<dbReference type="Proteomes" id="UP000574390">
    <property type="component" value="Unassembled WGS sequence"/>
</dbReference>
<dbReference type="Proteomes" id="UP000553632">
    <property type="component" value="Unassembled WGS sequence"/>
</dbReference>
<proteinExistence type="predicted"/>
<dbReference type="AlphaFoldDB" id="A0A7J6SK79"/>
<feature type="chain" id="PRO_5036400747" evidence="1">
    <location>
        <begin position="20"/>
        <end position="225"/>
    </location>
</feature>
<accession>A0A7J6SK79</accession>
<evidence type="ECO:0000313" key="4">
    <source>
        <dbReference type="Proteomes" id="UP000553632"/>
    </source>
</evidence>
<dbReference type="EMBL" id="JABANO010017981">
    <property type="protein sequence ID" value="KAF4732550.1"/>
    <property type="molecule type" value="Genomic_DNA"/>
</dbReference>
<feature type="signal peptide" evidence="1">
    <location>
        <begin position="1"/>
        <end position="19"/>
    </location>
</feature>
<evidence type="ECO:0000313" key="2">
    <source>
        <dbReference type="EMBL" id="KAF4700237.1"/>
    </source>
</evidence>
<organism evidence="3 4">
    <name type="scientific">Perkinsus olseni</name>
    <name type="common">Perkinsus atlanticus</name>
    <dbReference type="NCBI Taxonomy" id="32597"/>
    <lineage>
        <taxon>Eukaryota</taxon>
        <taxon>Sar</taxon>
        <taxon>Alveolata</taxon>
        <taxon>Perkinsozoa</taxon>
        <taxon>Perkinsea</taxon>
        <taxon>Perkinsida</taxon>
        <taxon>Perkinsidae</taxon>
        <taxon>Perkinsus</taxon>
    </lineage>
</organism>
<sequence length="225" mass="25324">MAVILASLVSALFFASTNAQEPGKYVAPVSTGFFPIIYVNNQYLRLLYKCHADSNETLIAGPYDLWFFNEEQYDILDSLLPMYAEVKKNCPDTVLVKGDFRRTKYVSGDTLSTLVEGKKHYSNYHLELVAYVYVYNYAKVEMTFSCVGVNLTAVVAPPFVIYPAESHLGYTMKPIDAGLYEAFKGDLKITCGLVVEPIDFKSINFVTFDKAYIELADFTRLLTAI</sequence>
<keyword evidence="4" id="KW-1185">Reference proteome</keyword>
<evidence type="ECO:0000313" key="5">
    <source>
        <dbReference type="Proteomes" id="UP000574390"/>
    </source>
</evidence>
<dbReference type="EMBL" id="JABANM010034070">
    <property type="protein sequence ID" value="KAF4700237.1"/>
    <property type="molecule type" value="Genomic_DNA"/>
</dbReference>
<evidence type="ECO:0000313" key="3">
    <source>
        <dbReference type="EMBL" id="KAF4732550.1"/>
    </source>
</evidence>
<gene>
    <name evidence="2" type="ORF">FOZ62_011965</name>
    <name evidence="3" type="ORF">FOZ63_005730</name>
</gene>
<reference evidence="4 5" key="1">
    <citation type="submission" date="2020-04" db="EMBL/GenBank/DDBJ databases">
        <title>Perkinsus olseni comparative genomics.</title>
        <authorList>
            <person name="Bogema D.R."/>
        </authorList>
    </citation>
    <scope>NUCLEOTIDE SEQUENCE [LARGE SCALE GENOMIC DNA]</scope>
    <source>
        <strain evidence="2">ATCC PRA-205</strain>
        <strain evidence="3 4">ATCC PRA-207</strain>
    </source>
</reference>
<protein>
    <submittedName>
        <fullName evidence="3">Uncharacterized protein</fullName>
    </submittedName>
</protein>
<evidence type="ECO:0000256" key="1">
    <source>
        <dbReference type="SAM" id="SignalP"/>
    </source>
</evidence>
<comment type="caution">
    <text evidence="3">The sequence shown here is derived from an EMBL/GenBank/DDBJ whole genome shotgun (WGS) entry which is preliminary data.</text>
</comment>
<name>A0A7J6SK79_PEROL</name>
<keyword evidence="1" id="KW-0732">Signal</keyword>